<feature type="compositionally biased region" description="Basic residues" evidence="1">
    <location>
        <begin position="107"/>
        <end position="118"/>
    </location>
</feature>
<accession>A0A7I8X735</accession>
<feature type="chain" id="PRO_5035412550" evidence="2">
    <location>
        <begin position="21"/>
        <end position="261"/>
    </location>
</feature>
<evidence type="ECO:0000313" key="3">
    <source>
        <dbReference type="EMBL" id="CAD5233045.1"/>
    </source>
</evidence>
<organism evidence="3 4">
    <name type="scientific">Bursaphelenchus xylophilus</name>
    <name type="common">Pinewood nematode worm</name>
    <name type="synonym">Aphelenchoides xylophilus</name>
    <dbReference type="NCBI Taxonomy" id="6326"/>
    <lineage>
        <taxon>Eukaryota</taxon>
        <taxon>Metazoa</taxon>
        <taxon>Ecdysozoa</taxon>
        <taxon>Nematoda</taxon>
        <taxon>Chromadorea</taxon>
        <taxon>Rhabditida</taxon>
        <taxon>Tylenchina</taxon>
        <taxon>Tylenchomorpha</taxon>
        <taxon>Aphelenchoidea</taxon>
        <taxon>Aphelenchoididae</taxon>
        <taxon>Bursaphelenchus</taxon>
    </lineage>
</organism>
<name>A0A7I8X735_BURXY</name>
<keyword evidence="2" id="KW-0732">Signal</keyword>
<reference evidence="3" key="1">
    <citation type="submission" date="2020-09" db="EMBL/GenBank/DDBJ databases">
        <authorList>
            <person name="Kikuchi T."/>
        </authorList>
    </citation>
    <scope>NUCLEOTIDE SEQUENCE</scope>
    <source>
        <strain evidence="3">Ka4C1</strain>
    </source>
</reference>
<dbReference type="PANTHER" id="PTHR34401">
    <property type="entry name" value="PROTEIN CBG12388-RELATED"/>
    <property type="match status" value="1"/>
</dbReference>
<dbReference type="Proteomes" id="UP000582659">
    <property type="component" value="Unassembled WGS sequence"/>
</dbReference>
<feature type="region of interest" description="Disordered" evidence="1">
    <location>
        <begin position="98"/>
        <end position="164"/>
    </location>
</feature>
<evidence type="ECO:0000313" key="4">
    <source>
        <dbReference type="Proteomes" id="UP000659654"/>
    </source>
</evidence>
<dbReference type="EMBL" id="CAJFCV020000005">
    <property type="protein sequence ID" value="CAG9126462.1"/>
    <property type="molecule type" value="Genomic_DNA"/>
</dbReference>
<dbReference type="AlphaFoldDB" id="A0A7I8X735"/>
<evidence type="ECO:0000256" key="1">
    <source>
        <dbReference type="SAM" id="MobiDB-lite"/>
    </source>
</evidence>
<sequence>MIKLAILLLIPLLFANFCDARRPKDQIRQCKCVELEECRQSNLEPLLKCQEKCIKKLENADWDKEEGQKCLMTKKTSDRDECLKDALAKTCDNEPGKYLNVNETNEHRHKRHPHRRHRSVDNSTVVTDGSTSDHEHVESSTAESESIEERKENKKNQHKQREHHKAEFHAFIQKHFGKSGKHFAKCMNSCSHRFQKPGNCPRKLKCGTKRVPADEWKEATAACDKKKKPRRYETCDCLEKAGVKNLDCTFGGRRENDNTEE</sequence>
<keyword evidence="4" id="KW-1185">Reference proteome</keyword>
<dbReference type="PANTHER" id="PTHR34401:SF3">
    <property type="entry name" value="DB DOMAIN-CONTAINING PROTEIN"/>
    <property type="match status" value="1"/>
</dbReference>
<feature type="signal peptide" evidence="2">
    <location>
        <begin position="1"/>
        <end position="20"/>
    </location>
</feature>
<comment type="caution">
    <text evidence="3">The sequence shown here is derived from an EMBL/GenBank/DDBJ whole genome shotgun (WGS) entry which is preliminary data.</text>
</comment>
<proteinExistence type="predicted"/>
<protein>
    <submittedName>
        <fullName evidence="3">(pine wood nematode) hypothetical protein</fullName>
    </submittedName>
</protein>
<dbReference type="Proteomes" id="UP000659654">
    <property type="component" value="Unassembled WGS sequence"/>
</dbReference>
<gene>
    <name evidence="3" type="ORF">BXYJ_LOCUS13136</name>
</gene>
<feature type="compositionally biased region" description="Polar residues" evidence="1">
    <location>
        <begin position="121"/>
        <end position="130"/>
    </location>
</feature>
<dbReference type="EMBL" id="CAJFDI010000005">
    <property type="protein sequence ID" value="CAD5233045.1"/>
    <property type="molecule type" value="Genomic_DNA"/>
</dbReference>
<evidence type="ECO:0000256" key="2">
    <source>
        <dbReference type="SAM" id="SignalP"/>
    </source>
</evidence>
<dbReference type="OrthoDB" id="5827887at2759"/>